<name>A0A9N9KU76_9HELO</name>
<keyword evidence="2" id="KW-1185">Reference proteome</keyword>
<reference evidence="1" key="1">
    <citation type="submission" date="2021-07" db="EMBL/GenBank/DDBJ databases">
        <authorList>
            <person name="Durling M."/>
        </authorList>
    </citation>
    <scope>NUCLEOTIDE SEQUENCE</scope>
</reference>
<sequence>MASSSNNYQGQFAEQHCALLLLRRIRSSTKPELFVAFKRVATLEKLNVLARGTLRMSESNLAEITTAMASLSPEERREIERLSGEVVAESKKYRKEREKLLAEMNSEKTTPVVTVVKNRDLFETGPLAVPSGTPAGAGMRNQSSHGNLATTWRQYEQYRGFSHGAIAFMQDGLGGVHEWGGDLNNYVPPTRDSTTSPVNAIPLQLNNFQTYRLLGNGPHWGHDLSDEGVDMLSCGIDAIVVAGMFLSAGSTKADIEHINHPSTILNPIALEFLRLWRMDWVGSTRDRSHYNAFIKRA</sequence>
<gene>
    <name evidence="1" type="ORF">HYFRA_00008997</name>
</gene>
<accession>A0A9N9KU76</accession>
<protein>
    <submittedName>
        <fullName evidence="1">Uncharacterized protein</fullName>
    </submittedName>
</protein>
<organism evidence="1 2">
    <name type="scientific">Hymenoscyphus fraxineus</name>
    <dbReference type="NCBI Taxonomy" id="746836"/>
    <lineage>
        <taxon>Eukaryota</taxon>
        <taxon>Fungi</taxon>
        <taxon>Dikarya</taxon>
        <taxon>Ascomycota</taxon>
        <taxon>Pezizomycotina</taxon>
        <taxon>Leotiomycetes</taxon>
        <taxon>Helotiales</taxon>
        <taxon>Helotiaceae</taxon>
        <taxon>Hymenoscyphus</taxon>
    </lineage>
</organism>
<dbReference type="EMBL" id="CAJVRL010000047">
    <property type="protein sequence ID" value="CAG8952753.1"/>
    <property type="molecule type" value="Genomic_DNA"/>
</dbReference>
<proteinExistence type="predicted"/>
<comment type="caution">
    <text evidence="1">The sequence shown here is derived from an EMBL/GenBank/DDBJ whole genome shotgun (WGS) entry which is preliminary data.</text>
</comment>
<dbReference type="Proteomes" id="UP000696280">
    <property type="component" value="Unassembled WGS sequence"/>
</dbReference>
<evidence type="ECO:0000313" key="1">
    <source>
        <dbReference type="EMBL" id="CAG8952753.1"/>
    </source>
</evidence>
<evidence type="ECO:0000313" key="2">
    <source>
        <dbReference type="Proteomes" id="UP000696280"/>
    </source>
</evidence>
<dbReference type="OrthoDB" id="5431239at2759"/>
<dbReference type="AlphaFoldDB" id="A0A9N9KU76"/>